<keyword evidence="2" id="KW-0328">Glycosyltransferase</keyword>
<dbReference type="GO" id="GO:0016757">
    <property type="term" value="F:glycosyltransferase activity"/>
    <property type="evidence" value="ECO:0007669"/>
    <property type="project" value="UniProtKB-KW"/>
</dbReference>
<evidence type="ECO:0000259" key="5">
    <source>
        <dbReference type="Pfam" id="PF13439"/>
    </source>
</evidence>
<accession>A0A1K1RC33</accession>
<organism evidence="6 7">
    <name type="scientific">Amycolatopsis australiensis</name>
    <dbReference type="NCBI Taxonomy" id="546364"/>
    <lineage>
        <taxon>Bacteria</taxon>
        <taxon>Bacillati</taxon>
        <taxon>Actinomycetota</taxon>
        <taxon>Actinomycetes</taxon>
        <taxon>Pseudonocardiales</taxon>
        <taxon>Pseudonocardiaceae</taxon>
        <taxon>Amycolatopsis</taxon>
    </lineage>
</organism>
<dbReference type="SUPFAM" id="SSF53756">
    <property type="entry name" value="UDP-Glycosyltransferase/glycogen phosphorylase"/>
    <property type="match status" value="1"/>
</dbReference>
<evidence type="ECO:0000256" key="3">
    <source>
        <dbReference type="ARBA" id="ARBA00022679"/>
    </source>
</evidence>
<reference evidence="7" key="1">
    <citation type="submission" date="2016-11" db="EMBL/GenBank/DDBJ databases">
        <authorList>
            <person name="Varghese N."/>
            <person name="Submissions S."/>
        </authorList>
    </citation>
    <scope>NUCLEOTIDE SEQUENCE [LARGE SCALE GENOMIC DNA]</scope>
    <source>
        <strain evidence="7">DSM 44671</strain>
    </source>
</reference>
<dbReference type="InterPro" id="IPR028098">
    <property type="entry name" value="Glyco_trans_4-like_N"/>
</dbReference>
<dbReference type="Pfam" id="PF00534">
    <property type="entry name" value="Glycos_transf_1"/>
    <property type="match status" value="1"/>
</dbReference>
<dbReference type="Proteomes" id="UP000182740">
    <property type="component" value="Unassembled WGS sequence"/>
</dbReference>
<protein>
    <submittedName>
        <fullName evidence="6">Glycosyltransferase involved in cell wall bisynthesis</fullName>
    </submittedName>
</protein>
<evidence type="ECO:0000256" key="1">
    <source>
        <dbReference type="ARBA" id="ARBA00009481"/>
    </source>
</evidence>
<feature type="domain" description="Glycosyltransferase subfamily 4-like N-terminal" evidence="5">
    <location>
        <begin position="20"/>
        <end position="175"/>
    </location>
</feature>
<name>A0A1K1RC33_9PSEU</name>
<comment type="similarity">
    <text evidence="1">Belongs to the glycosyltransferase group 1 family. Glycosyltransferase 4 subfamily.</text>
</comment>
<dbReference type="CDD" id="cd03801">
    <property type="entry name" value="GT4_PimA-like"/>
    <property type="match status" value="1"/>
</dbReference>
<keyword evidence="3 6" id="KW-0808">Transferase</keyword>
<sequence length="415" mass="45585">MDRPRVLLVNWRDTGHPEGGGSERYVERMAGGLARAGYRVEIQCAAYPGAAAGEWRDGVRYRRRGNKFGVYAHALRAIRRARADLVVDVQNGMPFFARLVAGCPVLVLVHHVHEHQWISALGEPLGRLGWWVESRLAPWLFRTCRYVTVSEVTRAELAGLGIERERVTVVPNGLDAPPPCAAERDPTPTLVAVSRLVPHKRIEHAIDVVARLARRWPDLRLEVVGQGPWDAVLRAHAAARGVADRVVLHGWVDEQAKHEILARSWLHLCPSVKEGWGIVIMEAAAHGVPSVAYRAAGGVAESIVEGRTGLLADDFDEFTAQVDGLLADGLRRAEMGLAGAERAGKYRWDTSIGQFESLVREVSGRAAPRPRVLVPHRVPELVQQPVGGGRVEVLAAGAHRHGRGAPDRRHAERHA</sequence>
<evidence type="ECO:0000259" key="4">
    <source>
        <dbReference type="Pfam" id="PF00534"/>
    </source>
</evidence>
<dbReference type="PANTHER" id="PTHR12526:SF640">
    <property type="entry name" value="COLANIC ACID BIOSYNTHESIS GLYCOSYLTRANSFERASE WCAL-RELATED"/>
    <property type="match status" value="1"/>
</dbReference>
<dbReference type="EMBL" id="FPJG01000006">
    <property type="protein sequence ID" value="SFW69794.1"/>
    <property type="molecule type" value="Genomic_DNA"/>
</dbReference>
<evidence type="ECO:0000313" key="6">
    <source>
        <dbReference type="EMBL" id="SFW69794.1"/>
    </source>
</evidence>
<dbReference type="STRING" id="546364.SAMN04489730_3026"/>
<dbReference type="Gene3D" id="3.40.50.2000">
    <property type="entry name" value="Glycogen Phosphorylase B"/>
    <property type="match status" value="2"/>
</dbReference>
<dbReference type="PANTHER" id="PTHR12526">
    <property type="entry name" value="GLYCOSYLTRANSFERASE"/>
    <property type="match status" value="1"/>
</dbReference>
<keyword evidence="7" id="KW-1185">Reference proteome</keyword>
<dbReference type="AlphaFoldDB" id="A0A1K1RC33"/>
<dbReference type="InterPro" id="IPR001296">
    <property type="entry name" value="Glyco_trans_1"/>
</dbReference>
<dbReference type="Pfam" id="PF13439">
    <property type="entry name" value="Glyco_transf_4"/>
    <property type="match status" value="1"/>
</dbReference>
<feature type="domain" description="Glycosyl transferase family 1" evidence="4">
    <location>
        <begin position="185"/>
        <end position="340"/>
    </location>
</feature>
<evidence type="ECO:0000256" key="2">
    <source>
        <dbReference type="ARBA" id="ARBA00022676"/>
    </source>
</evidence>
<gene>
    <name evidence="6" type="ORF">SAMN04489730_3026</name>
</gene>
<evidence type="ECO:0000313" key="7">
    <source>
        <dbReference type="Proteomes" id="UP000182740"/>
    </source>
</evidence>
<proteinExistence type="inferred from homology"/>